<evidence type="ECO:0000313" key="2">
    <source>
        <dbReference type="Proteomes" id="UP001055879"/>
    </source>
</evidence>
<evidence type="ECO:0000313" key="1">
    <source>
        <dbReference type="EMBL" id="KAI3667107.1"/>
    </source>
</evidence>
<organism evidence="1 2">
    <name type="scientific">Arctium lappa</name>
    <name type="common">Greater burdock</name>
    <name type="synonym">Lappa major</name>
    <dbReference type="NCBI Taxonomy" id="4217"/>
    <lineage>
        <taxon>Eukaryota</taxon>
        <taxon>Viridiplantae</taxon>
        <taxon>Streptophyta</taxon>
        <taxon>Embryophyta</taxon>
        <taxon>Tracheophyta</taxon>
        <taxon>Spermatophyta</taxon>
        <taxon>Magnoliopsida</taxon>
        <taxon>eudicotyledons</taxon>
        <taxon>Gunneridae</taxon>
        <taxon>Pentapetalae</taxon>
        <taxon>asterids</taxon>
        <taxon>campanulids</taxon>
        <taxon>Asterales</taxon>
        <taxon>Asteraceae</taxon>
        <taxon>Carduoideae</taxon>
        <taxon>Cardueae</taxon>
        <taxon>Arctiinae</taxon>
        <taxon>Arctium</taxon>
    </lineage>
</organism>
<name>A0ACB8XHP9_ARCLA</name>
<keyword evidence="2" id="KW-1185">Reference proteome</keyword>
<comment type="caution">
    <text evidence="1">The sequence shown here is derived from an EMBL/GenBank/DDBJ whole genome shotgun (WGS) entry which is preliminary data.</text>
</comment>
<proteinExistence type="predicted"/>
<dbReference type="EMBL" id="CM042063">
    <property type="protein sequence ID" value="KAI3667107.1"/>
    <property type="molecule type" value="Genomic_DNA"/>
</dbReference>
<sequence>MTDEIGGGRGLIPSWTLGGGDHPYNVDNIVVLWRSIKTKAPPSRNLCHDNISAADGNRRNEHTNGDRREPDIGRNVEDLFSGSRSDQFQHMVLLWFSDGRFALFGSVFASRYVVFLNVDGLELHIPEEKEMSAKKPLPDVDPKVTIQQRLFGVSWCSVWRYLFIRALCPFLKFLTQCQLMEDHEGEATYIPTSLSSNLPYFYLIGREIVLIVVTPDTSINLLQPMTYRNGLKESSLITESPPRKTSQPLIIRPFTTPESLELSKIHLKETKKSLNKGTESGGEALVKGYDLNPDSDLIVFRSKKEGRSLIKQAPLPHNLVSPGHFTLYSKERKSLPKSRSCLDLLLIERQRRLIQKLLSHDQDSSLPRANLITSLSISDLAYRSVGFYPPGHIQRISQEKKSLSRHHNLFYSLLSTSLWSGERDPLDDQKSSQAQSGQQDSYSKPSMALMKRQAERKLYYLEHLSTSPLLYLNPIALRGSLATTLGGLGVTCFLDLGQAAKE</sequence>
<gene>
    <name evidence="1" type="ORF">L6452_42154</name>
</gene>
<reference evidence="1 2" key="2">
    <citation type="journal article" date="2022" name="Mol. Ecol. Resour.">
        <title>The genomes of chicory, endive, great burdock and yacon provide insights into Asteraceae paleo-polyploidization history and plant inulin production.</title>
        <authorList>
            <person name="Fan W."/>
            <person name="Wang S."/>
            <person name="Wang H."/>
            <person name="Wang A."/>
            <person name="Jiang F."/>
            <person name="Liu H."/>
            <person name="Zhao H."/>
            <person name="Xu D."/>
            <person name="Zhang Y."/>
        </authorList>
    </citation>
    <scope>NUCLEOTIDE SEQUENCE [LARGE SCALE GENOMIC DNA]</scope>
    <source>
        <strain evidence="2">cv. Niubang</strain>
    </source>
</reference>
<dbReference type="Proteomes" id="UP001055879">
    <property type="component" value="Linkage Group LG17"/>
</dbReference>
<reference evidence="2" key="1">
    <citation type="journal article" date="2022" name="Mol. Ecol. Resour.">
        <title>The genomes of chicory, endive, great burdock and yacon provide insights into Asteraceae palaeo-polyploidization history and plant inulin production.</title>
        <authorList>
            <person name="Fan W."/>
            <person name="Wang S."/>
            <person name="Wang H."/>
            <person name="Wang A."/>
            <person name="Jiang F."/>
            <person name="Liu H."/>
            <person name="Zhao H."/>
            <person name="Xu D."/>
            <person name="Zhang Y."/>
        </authorList>
    </citation>
    <scope>NUCLEOTIDE SEQUENCE [LARGE SCALE GENOMIC DNA]</scope>
    <source>
        <strain evidence="2">cv. Niubang</strain>
    </source>
</reference>
<protein>
    <submittedName>
        <fullName evidence="1">Uncharacterized protein</fullName>
    </submittedName>
</protein>
<accession>A0ACB8XHP9</accession>